<protein>
    <submittedName>
        <fullName evidence="2">PadR family transcriptional regulator</fullName>
    </submittedName>
</protein>
<reference evidence="2 3" key="1">
    <citation type="submission" date="2019-01" db="EMBL/GenBank/DDBJ databases">
        <title>Sequencing the genomes of 1000 actinobacteria strains.</title>
        <authorList>
            <person name="Klenk H.-P."/>
        </authorList>
    </citation>
    <scope>NUCLEOTIDE SEQUENCE [LARGE SCALE GENOMIC DNA]</scope>
    <source>
        <strain evidence="2 3">DSM 43925</strain>
    </source>
</reference>
<accession>A0A438LWX7</accession>
<dbReference type="EMBL" id="SAUN01000001">
    <property type="protein sequence ID" value="RVX37996.1"/>
    <property type="molecule type" value="Genomic_DNA"/>
</dbReference>
<keyword evidence="3" id="KW-1185">Reference proteome</keyword>
<dbReference type="SUPFAM" id="SSF46785">
    <property type="entry name" value="Winged helix' DNA-binding domain"/>
    <property type="match status" value="1"/>
</dbReference>
<evidence type="ECO:0000313" key="3">
    <source>
        <dbReference type="Proteomes" id="UP000284824"/>
    </source>
</evidence>
<dbReference type="Gene3D" id="1.10.10.10">
    <property type="entry name" value="Winged helix-like DNA-binding domain superfamily/Winged helix DNA-binding domain"/>
    <property type="match status" value="1"/>
</dbReference>
<dbReference type="InterPro" id="IPR005149">
    <property type="entry name" value="Tscrpt_reg_PadR_N"/>
</dbReference>
<organism evidence="2 3">
    <name type="scientific">Nonomuraea polychroma</name>
    <dbReference type="NCBI Taxonomy" id="46176"/>
    <lineage>
        <taxon>Bacteria</taxon>
        <taxon>Bacillati</taxon>
        <taxon>Actinomycetota</taxon>
        <taxon>Actinomycetes</taxon>
        <taxon>Streptosporangiales</taxon>
        <taxon>Streptosporangiaceae</taxon>
        <taxon>Nonomuraea</taxon>
    </lineage>
</organism>
<gene>
    <name evidence="2" type="ORF">EDD27_0286</name>
</gene>
<dbReference type="Pfam" id="PF03551">
    <property type="entry name" value="PadR"/>
    <property type="match status" value="1"/>
</dbReference>
<dbReference type="InterPro" id="IPR036390">
    <property type="entry name" value="WH_DNA-bd_sf"/>
</dbReference>
<evidence type="ECO:0000313" key="2">
    <source>
        <dbReference type="EMBL" id="RVX37996.1"/>
    </source>
</evidence>
<dbReference type="AlphaFoldDB" id="A0A438LWX7"/>
<comment type="caution">
    <text evidence="2">The sequence shown here is derived from an EMBL/GenBank/DDBJ whole genome shotgun (WGS) entry which is preliminary data.</text>
</comment>
<dbReference type="PANTHER" id="PTHR33169:SF13">
    <property type="entry name" value="PADR-FAMILY TRANSCRIPTIONAL REGULATOR"/>
    <property type="match status" value="1"/>
</dbReference>
<proteinExistence type="predicted"/>
<dbReference type="InterPro" id="IPR052509">
    <property type="entry name" value="Metal_resp_DNA-bind_regulator"/>
</dbReference>
<evidence type="ECO:0000259" key="1">
    <source>
        <dbReference type="Pfam" id="PF03551"/>
    </source>
</evidence>
<feature type="domain" description="Transcription regulator PadR N-terminal" evidence="1">
    <location>
        <begin position="5"/>
        <end position="78"/>
    </location>
</feature>
<dbReference type="Proteomes" id="UP000284824">
    <property type="component" value="Unassembled WGS sequence"/>
</dbReference>
<dbReference type="PANTHER" id="PTHR33169">
    <property type="entry name" value="PADR-FAMILY TRANSCRIPTIONAL REGULATOR"/>
    <property type="match status" value="1"/>
</dbReference>
<dbReference type="InterPro" id="IPR036388">
    <property type="entry name" value="WH-like_DNA-bd_sf"/>
</dbReference>
<sequence>MFLALTALVDEPRHGYGIVQEVDRLSEGRVQLKIGTLYGVLDRLAAEGLVAPDREEVQQGRLRRYYRLTDDGARALQEEAVRMAANASTATTRLRARAARGTPATGGALFSGGAGRGMLAGGAA</sequence>
<name>A0A438LWX7_9ACTN</name>